<accession>A0A1J4K955</accession>
<dbReference type="PANTHER" id="PTHR42961">
    <property type="entry name" value="IRON-SULFUR PROTEIN NUBPL"/>
    <property type="match status" value="1"/>
</dbReference>
<dbReference type="VEuPathDB" id="TrichDB:TRFO_25829"/>
<evidence type="ECO:0000256" key="3">
    <source>
        <dbReference type="ARBA" id="ARBA00022840"/>
    </source>
</evidence>
<name>A0A1J4K955_9EUKA</name>
<dbReference type="GO" id="GO:0051539">
    <property type="term" value="F:4 iron, 4 sulfur cluster binding"/>
    <property type="evidence" value="ECO:0007669"/>
    <property type="project" value="TreeGrafter"/>
</dbReference>
<sequence length="305" mass="32849">MLISYFKRFASSCSSAAKEATKELVKQSIPGVGRILLTSSCKGGVGKSTVALNTAISLSKTGAKVGLFDADIYGPSVPTITKTKDQFLVGDEDSNFLPVSAYGIETVSLGNAVEPEAALIWKGPLVSHVIQDFLLKSIWPPLDYLVIDTPPGTGDVHLDLSQLFNIDGTLLVTSPQQISVDDVARSVDEFNKMGIPILGIIQNFDGFVCEHCKTPTKIFPGNGAEKLSEMYNIPVLGSLPIDPSIAECGDEGVPAVIKKPDSEYAKAFEAIAETIVSLMPRVKPKIEARNIDELHKKKETEKDKK</sequence>
<comment type="caution">
    <text evidence="7">The sequence shown here is derived from an EMBL/GenBank/DDBJ whole genome shotgun (WGS) entry which is preliminary data.</text>
</comment>
<dbReference type="GO" id="GO:0005524">
    <property type="term" value="F:ATP binding"/>
    <property type="evidence" value="ECO:0007669"/>
    <property type="project" value="UniProtKB-KW"/>
</dbReference>
<dbReference type="InterPro" id="IPR019591">
    <property type="entry name" value="Mrp/NBP35_ATP-bd"/>
</dbReference>
<comment type="similarity">
    <text evidence="6">Belongs to the Mrp/NBP35 ATP-binding proteins family.</text>
</comment>
<reference evidence="7" key="1">
    <citation type="submission" date="2016-10" db="EMBL/GenBank/DDBJ databases">
        <authorList>
            <person name="Benchimol M."/>
            <person name="Almeida L.G."/>
            <person name="Vasconcelos A.T."/>
            <person name="Perreira-Neves A."/>
            <person name="Rosa I.A."/>
            <person name="Tasca T."/>
            <person name="Bogo M.R."/>
            <person name="de Souza W."/>
        </authorList>
    </citation>
    <scope>NUCLEOTIDE SEQUENCE [LARGE SCALE GENOMIC DNA]</scope>
    <source>
        <strain evidence="7">K</strain>
    </source>
</reference>
<dbReference type="HAMAP" id="MF_02040">
    <property type="entry name" value="Mrp_NBP35"/>
    <property type="match status" value="1"/>
</dbReference>
<dbReference type="PROSITE" id="PS01215">
    <property type="entry name" value="MRP"/>
    <property type="match status" value="1"/>
</dbReference>
<dbReference type="AlphaFoldDB" id="A0A1J4K955"/>
<proteinExistence type="inferred from homology"/>
<dbReference type="GO" id="GO:0140663">
    <property type="term" value="F:ATP-dependent FeS chaperone activity"/>
    <property type="evidence" value="ECO:0007669"/>
    <property type="project" value="InterPro"/>
</dbReference>
<dbReference type="PANTHER" id="PTHR42961:SF2">
    <property type="entry name" value="IRON-SULFUR PROTEIN NUBPL"/>
    <property type="match status" value="1"/>
</dbReference>
<dbReference type="OrthoDB" id="1741334at2759"/>
<dbReference type="InterPro" id="IPR027417">
    <property type="entry name" value="P-loop_NTPase"/>
</dbReference>
<dbReference type="CDD" id="cd02037">
    <property type="entry name" value="Mrp_NBP35"/>
    <property type="match status" value="1"/>
</dbReference>
<evidence type="ECO:0000313" key="7">
    <source>
        <dbReference type="EMBL" id="OHT06206.1"/>
    </source>
</evidence>
<gene>
    <name evidence="7" type="ORF">TRFO_25829</name>
</gene>
<dbReference type="Pfam" id="PF10609">
    <property type="entry name" value="ParA"/>
    <property type="match status" value="1"/>
</dbReference>
<keyword evidence="2" id="KW-0547">Nucleotide-binding</keyword>
<dbReference type="InterPro" id="IPR044304">
    <property type="entry name" value="NUBPL-like"/>
</dbReference>
<organism evidence="7 8">
    <name type="scientific">Tritrichomonas foetus</name>
    <dbReference type="NCBI Taxonomy" id="1144522"/>
    <lineage>
        <taxon>Eukaryota</taxon>
        <taxon>Metamonada</taxon>
        <taxon>Parabasalia</taxon>
        <taxon>Tritrichomonadida</taxon>
        <taxon>Tritrichomonadidae</taxon>
        <taxon>Tritrichomonas</taxon>
    </lineage>
</organism>
<dbReference type="GO" id="GO:0046872">
    <property type="term" value="F:metal ion binding"/>
    <property type="evidence" value="ECO:0007669"/>
    <property type="project" value="UniProtKB-KW"/>
</dbReference>
<keyword evidence="3" id="KW-0067">ATP-binding</keyword>
<evidence type="ECO:0000256" key="5">
    <source>
        <dbReference type="ARBA" id="ARBA00023014"/>
    </source>
</evidence>
<evidence type="ECO:0000313" key="8">
    <source>
        <dbReference type="Proteomes" id="UP000179807"/>
    </source>
</evidence>
<evidence type="ECO:0000256" key="1">
    <source>
        <dbReference type="ARBA" id="ARBA00022723"/>
    </source>
</evidence>
<evidence type="ECO:0000256" key="6">
    <source>
        <dbReference type="ARBA" id="ARBA00024036"/>
    </source>
</evidence>
<dbReference type="GO" id="GO:0016226">
    <property type="term" value="P:iron-sulfur cluster assembly"/>
    <property type="evidence" value="ECO:0007669"/>
    <property type="project" value="InterPro"/>
</dbReference>
<keyword evidence="5" id="KW-0411">Iron-sulfur</keyword>
<keyword evidence="1" id="KW-0479">Metal-binding</keyword>
<keyword evidence="8" id="KW-1185">Reference proteome</keyword>
<dbReference type="EMBL" id="MLAK01000733">
    <property type="protein sequence ID" value="OHT06206.1"/>
    <property type="molecule type" value="Genomic_DNA"/>
</dbReference>
<dbReference type="InterPro" id="IPR033756">
    <property type="entry name" value="YlxH/NBP35"/>
</dbReference>
<dbReference type="FunFam" id="3.40.50.300:FF:001119">
    <property type="entry name" value="Iron-sulfur cluster carrier protein"/>
    <property type="match status" value="1"/>
</dbReference>
<keyword evidence="4" id="KW-0408">Iron</keyword>
<dbReference type="SUPFAM" id="SSF52540">
    <property type="entry name" value="P-loop containing nucleoside triphosphate hydrolases"/>
    <property type="match status" value="1"/>
</dbReference>
<dbReference type="RefSeq" id="XP_068359342.1">
    <property type="nucleotide sequence ID" value="XM_068504593.1"/>
</dbReference>
<protein>
    <submittedName>
        <fullName evidence="7">Mrp</fullName>
    </submittedName>
</protein>
<evidence type="ECO:0000256" key="2">
    <source>
        <dbReference type="ARBA" id="ARBA00022741"/>
    </source>
</evidence>
<dbReference type="InterPro" id="IPR000808">
    <property type="entry name" value="Mrp-like_CS"/>
</dbReference>
<dbReference type="Gene3D" id="3.40.50.300">
    <property type="entry name" value="P-loop containing nucleotide triphosphate hydrolases"/>
    <property type="match status" value="1"/>
</dbReference>
<dbReference type="Proteomes" id="UP000179807">
    <property type="component" value="Unassembled WGS sequence"/>
</dbReference>
<evidence type="ECO:0000256" key="4">
    <source>
        <dbReference type="ARBA" id="ARBA00023004"/>
    </source>
</evidence>
<dbReference type="GeneID" id="94839297"/>